<dbReference type="InterPro" id="IPR009003">
    <property type="entry name" value="Peptidase_S1_PA"/>
</dbReference>
<feature type="signal peptide" evidence="1">
    <location>
        <begin position="1"/>
        <end position="15"/>
    </location>
</feature>
<feature type="chain" id="PRO_5041368934" description="Peptidase S1 domain-containing protein" evidence="1">
    <location>
        <begin position="16"/>
        <end position="324"/>
    </location>
</feature>
<dbReference type="InterPro" id="IPR001314">
    <property type="entry name" value="Peptidase_S1A"/>
</dbReference>
<dbReference type="PRINTS" id="PR00722">
    <property type="entry name" value="CHYMOTRYPSIN"/>
</dbReference>
<proteinExistence type="predicted"/>
<dbReference type="PANTHER" id="PTHR24260">
    <property type="match status" value="1"/>
</dbReference>
<keyword evidence="1" id="KW-0732">Signal</keyword>
<dbReference type="SUPFAM" id="SSF50494">
    <property type="entry name" value="Trypsin-like serine proteases"/>
    <property type="match status" value="1"/>
</dbReference>
<dbReference type="GO" id="GO:0006508">
    <property type="term" value="P:proteolysis"/>
    <property type="evidence" value="ECO:0007669"/>
    <property type="project" value="InterPro"/>
</dbReference>
<dbReference type="Gene3D" id="2.40.10.10">
    <property type="entry name" value="Trypsin-like serine proteases"/>
    <property type="match status" value="2"/>
</dbReference>
<organism evidence="3 4">
    <name type="scientific">Cylicocyclus nassatus</name>
    <name type="common">Nematode worm</name>
    <dbReference type="NCBI Taxonomy" id="53992"/>
    <lineage>
        <taxon>Eukaryota</taxon>
        <taxon>Metazoa</taxon>
        <taxon>Ecdysozoa</taxon>
        <taxon>Nematoda</taxon>
        <taxon>Chromadorea</taxon>
        <taxon>Rhabditida</taxon>
        <taxon>Rhabditina</taxon>
        <taxon>Rhabditomorpha</taxon>
        <taxon>Strongyloidea</taxon>
        <taxon>Strongylidae</taxon>
        <taxon>Cylicocyclus</taxon>
    </lineage>
</organism>
<dbReference type="PANTHER" id="PTHR24260:SF136">
    <property type="entry name" value="GH08193P-RELATED"/>
    <property type="match status" value="1"/>
</dbReference>
<evidence type="ECO:0000313" key="4">
    <source>
        <dbReference type="Proteomes" id="UP001176961"/>
    </source>
</evidence>
<dbReference type="InterPro" id="IPR018114">
    <property type="entry name" value="TRYPSIN_HIS"/>
</dbReference>
<comment type="caution">
    <text evidence="3">The sequence shown here is derived from an EMBL/GenBank/DDBJ whole genome shotgun (WGS) entry which is preliminary data.</text>
</comment>
<dbReference type="GO" id="GO:0004252">
    <property type="term" value="F:serine-type endopeptidase activity"/>
    <property type="evidence" value="ECO:0007669"/>
    <property type="project" value="InterPro"/>
</dbReference>
<accession>A0AA36GMC6</accession>
<dbReference type="EMBL" id="CATQJL010000112">
    <property type="protein sequence ID" value="CAJ0594690.1"/>
    <property type="molecule type" value="Genomic_DNA"/>
</dbReference>
<gene>
    <name evidence="3" type="ORF">CYNAS_LOCUS6673</name>
</gene>
<dbReference type="InterPro" id="IPR043504">
    <property type="entry name" value="Peptidase_S1_PA_chymotrypsin"/>
</dbReference>
<dbReference type="PROSITE" id="PS50240">
    <property type="entry name" value="TRYPSIN_DOM"/>
    <property type="match status" value="1"/>
</dbReference>
<dbReference type="Proteomes" id="UP001176961">
    <property type="component" value="Unassembled WGS sequence"/>
</dbReference>
<dbReference type="InterPro" id="IPR051333">
    <property type="entry name" value="CLIP_Serine_Protease"/>
</dbReference>
<reference evidence="3" key="1">
    <citation type="submission" date="2023-07" db="EMBL/GenBank/DDBJ databases">
        <authorList>
            <consortium name="CYATHOMIX"/>
        </authorList>
    </citation>
    <scope>NUCLEOTIDE SEQUENCE</scope>
    <source>
        <strain evidence="3">N/A</strain>
    </source>
</reference>
<keyword evidence="4" id="KW-1185">Reference proteome</keyword>
<dbReference type="PROSITE" id="PS00134">
    <property type="entry name" value="TRYPSIN_HIS"/>
    <property type="match status" value="1"/>
</dbReference>
<dbReference type="Pfam" id="PF00089">
    <property type="entry name" value="Trypsin"/>
    <property type="match status" value="1"/>
</dbReference>
<feature type="domain" description="Peptidase S1" evidence="2">
    <location>
        <begin position="48"/>
        <end position="305"/>
    </location>
</feature>
<dbReference type="InterPro" id="IPR001254">
    <property type="entry name" value="Trypsin_dom"/>
</dbReference>
<name>A0AA36GMC6_CYLNA</name>
<dbReference type="SMART" id="SM00020">
    <property type="entry name" value="Tryp_SPc"/>
    <property type="match status" value="1"/>
</dbReference>
<evidence type="ECO:0000259" key="2">
    <source>
        <dbReference type="PROSITE" id="PS50240"/>
    </source>
</evidence>
<evidence type="ECO:0000256" key="1">
    <source>
        <dbReference type="SAM" id="SignalP"/>
    </source>
</evidence>
<dbReference type="AlphaFoldDB" id="A0AA36GMC6"/>
<evidence type="ECO:0000313" key="3">
    <source>
        <dbReference type="EMBL" id="CAJ0594690.1"/>
    </source>
</evidence>
<sequence>MTILWLLFLLQAAHAGQITKEENFELKKRCSNFAGIWSESHSKGLANLIESTESRLRVDQSEYPFVAALSQIRVARTYKTSYPYNNGWYNEKNITYPLCSGVLISSRHILTAAHCLVEKNGLRLGRFIAQEIGVFLGSRCVHAKCWPKDLEHFYEAAFVYAHLNYDVNELQTESASYDIAVIELKRDVNFLPICMPQENDRISYGKSIGYGMKPGSNSPLEAVAYDEIYDFYGNKTIVAYTKYRNGLIVGGDSGGPLVKKLNGKHYLFGITSGNNDDPDPKGWKPIANRFTDVRKHLHWICGLTGVCPLSFNGYEQSTSSAGKD</sequence>
<protein>
    <recommendedName>
        <fullName evidence="2">Peptidase S1 domain-containing protein</fullName>
    </recommendedName>
</protein>